<evidence type="ECO:0000313" key="1">
    <source>
        <dbReference type="EMBL" id="GFS17822.1"/>
    </source>
</evidence>
<evidence type="ECO:0000313" key="2">
    <source>
        <dbReference type="Proteomes" id="UP000762676"/>
    </source>
</evidence>
<protein>
    <submittedName>
        <fullName evidence="1">Uncharacterized protein</fullName>
    </submittedName>
</protein>
<reference evidence="1 2" key="1">
    <citation type="journal article" date="2021" name="Elife">
        <title>Chloroplast acquisition without the gene transfer in kleptoplastic sea slugs, Plakobranchus ocellatus.</title>
        <authorList>
            <person name="Maeda T."/>
            <person name="Takahashi S."/>
            <person name="Yoshida T."/>
            <person name="Shimamura S."/>
            <person name="Takaki Y."/>
            <person name="Nagai Y."/>
            <person name="Toyoda A."/>
            <person name="Suzuki Y."/>
            <person name="Arimoto A."/>
            <person name="Ishii H."/>
            <person name="Satoh N."/>
            <person name="Nishiyama T."/>
            <person name="Hasebe M."/>
            <person name="Maruyama T."/>
            <person name="Minagawa J."/>
            <person name="Obokata J."/>
            <person name="Shigenobu S."/>
        </authorList>
    </citation>
    <scope>NUCLEOTIDE SEQUENCE [LARGE SCALE GENOMIC DNA]</scope>
</reference>
<sequence length="124" mass="13523">MKPMQKLRRMFALGADSRHQNSSPTECENLYSAGASVLNAMVTMLKNDSPSDSGTKPSKTSKRIPVVFASLWGSAAAWPSGLDIGLKIRQLRVRFPTTTTIVIVLGKQLIPTFLRPPTYKMGTG</sequence>
<gene>
    <name evidence="1" type="ORF">ElyMa_003248400</name>
</gene>
<comment type="caution">
    <text evidence="1">The sequence shown here is derived from an EMBL/GenBank/DDBJ whole genome shotgun (WGS) entry which is preliminary data.</text>
</comment>
<name>A0AAV4J4V4_9GAST</name>
<keyword evidence="2" id="KW-1185">Reference proteome</keyword>
<organism evidence="1 2">
    <name type="scientific">Elysia marginata</name>
    <dbReference type="NCBI Taxonomy" id="1093978"/>
    <lineage>
        <taxon>Eukaryota</taxon>
        <taxon>Metazoa</taxon>
        <taxon>Spiralia</taxon>
        <taxon>Lophotrochozoa</taxon>
        <taxon>Mollusca</taxon>
        <taxon>Gastropoda</taxon>
        <taxon>Heterobranchia</taxon>
        <taxon>Euthyneura</taxon>
        <taxon>Panpulmonata</taxon>
        <taxon>Sacoglossa</taxon>
        <taxon>Placobranchoidea</taxon>
        <taxon>Plakobranchidae</taxon>
        <taxon>Elysia</taxon>
    </lineage>
</organism>
<accession>A0AAV4J4V4</accession>
<dbReference type="Proteomes" id="UP000762676">
    <property type="component" value="Unassembled WGS sequence"/>
</dbReference>
<dbReference type="AlphaFoldDB" id="A0AAV4J4V4"/>
<proteinExistence type="predicted"/>
<dbReference type="EMBL" id="BMAT01006681">
    <property type="protein sequence ID" value="GFS17822.1"/>
    <property type="molecule type" value="Genomic_DNA"/>
</dbReference>